<dbReference type="EMBL" id="JAHLFJ010000083">
    <property type="protein sequence ID" value="MBU3856757.1"/>
    <property type="molecule type" value="Genomic_DNA"/>
</dbReference>
<name>A0A948TNH9_9BACT</name>
<feature type="domain" description="DUF5111" evidence="2">
    <location>
        <begin position="158"/>
        <end position="253"/>
    </location>
</feature>
<sequence>MKTIKYLFAVIATLLSFTSCEEDGDKIYLQSLSGNELIASTTDVTLNADVAQQIVLSFAWTDQTIVISDENVGTAAKVVASLEASLSEDFSGTVSETETTSLSHAFTGAELNTIANTVGATIGQSNAIYFRLGSATGTNIPSAYSNVVKVNVTPYEMDMNTGIILDASKNATGETLYSANADGIYSGFIMANAWENFYMREGNGMVWGNIGEDGKPFVLSNESTQWNMWYPNASGCYYVTVNTQDEEWSALHVSSLMVSGLAGEDVAMTLNESSNEWLATFTADGAESRTITISGQGEQFNATTGTDSGQSTSIAFAMNGESLSLAETAGSINVEVPQAGECTIRLNLSDPTNWTVTVEAGGAEIPVTYPETLDVVCYSNDGSETFMTTLRLTDSANGIYTGTYSGEYRSEINIVDRTNGVWYGCDPTDNSKLSSADDKWNIWFDGSGAVSITVNLSEMTWYYTSATYPSSLSIYKFEDNTLGDKVIDLSSTDQEGVFTGVLQELYNYNFKFVDNNGVSYGDYWDDSDPYGRELVNASDAGGLWIEDENGSKWNSEVNLTIIVDFTTMTWSYTENN</sequence>
<evidence type="ECO:0000313" key="4">
    <source>
        <dbReference type="EMBL" id="MBU3856757.1"/>
    </source>
</evidence>
<gene>
    <name evidence="4" type="ORF">H9928_09450</name>
</gene>
<feature type="domain" description="DUF5114" evidence="3">
    <location>
        <begin position="267"/>
        <end position="358"/>
    </location>
</feature>
<dbReference type="InterPro" id="IPR025970">
    <property type="entry name" value="SusE"/>
</dbReference>
<evidence type="ECO:0000259" key="2">
    <source>
        <dbReference type="Pfam" id="PF17138"/>
    </source>
</evidence>
<accession>A0A948TNH9</accession>
<protein>
    <submittedName>
        <fullName evidence="4">DUF5114 domain-containing protein</fullName>
    </submittedName>
</protein>
<dbReference type="Pfam" id="PF14292">
    <property type="entry name" value="SusE"/>
    <property type="match status" value="1"/>
</dbReference>
<dbReference type="Pfam" id="PF17141">
    <property type="entry name" value="DUF5114"/>
    <property type="match status" value="1"/>
</dbReference>
<feature type="domain" description="SusE outer membrane protein" evidence="1">
    <location>
        <begin position="26"/>
        <end position="132"/>
    </location>
</feature>
<dbReference type="Pfam" id="PF17138">
    <property type="entry name" value="DUF5111"/>
    <property type="match status" value="1"/>
</dbReference>
<reference evidence="4" key="2">
    <citation type="submission" date="2021-04" db="EMBL/GenBank/DDBJ databases">
        <authorList>
            <person name="Gilroy R."/>
        </authorList>
    </citation>
    <scope>NUCLEOTIDE SEQUENCE</scope>
    <source>
        <strain evidence="4">8470</strain>
    </source>
</reference>
<dbReference type="Proteomes" id="UP000784286">
    <property type="component" value="Unassembled WGS sequence"/>
</dbReference>
<evidence type="ECO:0000259" key="3">
    <source>
        <dbReference type="Pfam" id="PF17141"/>
    </source>
</evidence>
<dbReference type="InterPro" id="IPR033404">
    <property type="entry name" value="DUF5111"/>
</dbReference>
<proteinExistence type="predicted"/>
<organism evidence="4 5">
    <name type="scientific">Candidatus Phocaeicola excrementipullorum</name>
    <dbReference type="NCBI Taxonomy" id="2838731"/>
    <lineage>
        <taxon>Bacteria</taxon>
        <taxon>Pseudomonadati</taxon>
        <taxon>Bacteroidota</taxon>
        <taxon>Bacteroidia</taxon>
        <taxon>Bacteroidales</taxon>
        <taxon>Bacteroidaceae</taxon>
        <taxon>Phocaeicola</taxon>
    </lineage>
</organism>
<evidence type="ECO:0000259" key="1">
    <source>
        <dbReference type="Pfam" id="PF14292"/>
    </source>
</evidence>
<reference evidence="4" key="1">
    <citation type="journal article" date="2021" name="PeerJ">
        <title>Extensive microbial diversity within the chicken gut microbiome revealed by metagenomics and culture.</title>
        <authorList>
            <person name="Gilroy R."/>
            <person name="Ravi A."/>
            <person name="Getino M."/>
            <person name="Pursley I."/>
            <person name="Horton D.L."/>
            <person name="Alikhan N.F."/>
            <person name="Baker D."/>
            <person name="Gharbi K."/>
            <person name="Hall N."/>
            <person name="Watson M."/>
            <person name="Adriaenssens E.M."/>
            <person name="Foster-Nyarko E."/>
            <person name="Jarju S."/>
            <person name="Secka A."/>
            <person name="Antonio M."/>
            <person name="Oren A."/>
            <person name="Chaudhuri R.R."/>
            <person name="La Ragione R."/>
            <person name="Hildebrand F."/>
            <person name="Pallen M.J."/>
        </authorList>
    </citation>
    <scope>NUCLEOTIDE SEQUENCE</scope>
    <source>
        <strain evidence="4">8470</strain>
    </source>
</reference>
<dbReference type="InterPro" id="IPR033407">
    <property type="entry name" value="DUF5114"/>
</dbReference>
<evidence type="ECO:0000313" key="5">
    <source>
        <dbReference type="Proteomes" id="UP000784286"/>
    </source>
</evidence>
<dbReference type="PROSITE" id="PS51257">
    <property type="entry name" value="PROKAR_LIPOPROTEIN"/>
    <property type="match status" value="1"/>
</dbReference>
<comment type="caution">
    <text evidence="4">The sequence shown here is derived from an EMBL/GenBank/DDBJ whole genome shotgun (WGS) entry which is preliminary data.</text>
</comment>
<dbReference type="AlphaFoldDB" id="A0A948TNH9"/>